<dbReference type="EMBL" id="AP019860">
    <property type="protein sequence ID" value="BBM82627.1"/>
    <property type="molecule type" value="Genomic_DNA"/>
</dbReference>
<dbReference type="OrthoDB" id="9788659at2"/>
<evidence type="ECO:0000313" key="9">
    <source>
        <dbReference type="Proteomes" id="UP000326354"/>
    </source>
</evidence>
<feature type="region of interest" description="Disordered" evidence="5">
    <location>
        <begin position="506"/>
        <end position="584"/>
    </location>
</feature>
<dbReference type="KEGG" id="uam:UABAM_00970"/>
<keyword evidence="1" id="KW-0808">Transferase</keyword>
<dbReference type="AlphaFoldDB" id="A0A5S9F1H7"/>
<dbReference type="SMART" id="SM00028">
    <property type="entry name" value="TPR"/>
    <property type="match status" value="7"/>
</dbReference>
<dbReference type="Pfam" id="PF00069">
    <property type="entry name" value="Pkinase"/>
    <property type="match status" value="1"/>
</dbReference>
<dbReference type="PANTHER" id="PTHR43289">
    <property type="entry name" value="MITOGEN-ACTIVATED PROTEIN KINASE KINASE KINASE 20-RELATED"/>
    <property type="match status" value="1"/>
</dbReference>
<keyword evidence="2" id="KW-0547">Nucleotide-binding</keyword>
<dbReference type="SMART" id="SM00220">
    <property type="entry name" value="S_TKc"/>
    <property type="match status" value="1"/>
</dbReference>
<evidence type="ECO:0000256" key="2">
    <source>
        <dbReference type="ARBA" id="ARBA00022741"/>
    </source>
</evidence>
<feature type="compositionally biased region" description="Low complexity" evidence="5">
    <location>
        <begin position="556"/>
        <end position="577"/>
    </location>
</feature>
<dbReference type="PANTHER" id="PTHR43289:SF34">
    <property type="entry name" value="SERINE_THREONINE-PROTEIN KINASE YBDM-RELATED"/>
    <property type="match status" value="1"/>
</dbReference>
<dbReference type="InterPro" id="IPR011990">
    <property type="entry name" value="TPR-like_helical_dom_sf"/>
</dbReference>
<dbReference type="InterPro" id="IPR019734">
    <property type="entry name" value="TPR_rpt"/>
</dbReference>
<dbReference type="Gene3D" id="1.10.510.10">
    <property type="entry name" value="Transferase(Phosphotransferase) domain 1"/>
    <property type="match status" value="1"/>
</dbReference>
<dbReference type="Pfam" id="PF13432">
    <property type="entry name" value="TPR_16"/>
    <property type="match status" value="1"/>
</dbReference>
<feature type="domain" description="Protein kinase" evidence="7">
    <location>
        <begin position="188"/>
        <end position="444"/>
    </location>
</feature>
<gene>
    <name evidence="8" type="ORF">UABAM_00970</name>
</gene>
<feature type="compositionally biased region" description="Basic and acidic residues" evidence="5">
    <location>
        <begin position="532"/>
        <end position="541"/>
    </location>
</feature>
<dbReference type="Proteomes" id="UP000326354">
    <property type="component" value="Chromosome"/>
</dbReference>
<keyword evidence="4" id="KW-0067">ATP-binding</keyword>
<proteinExistence type="predicted"/>
<evidence type="ECO:0000256" key="1">
    <source>
        <dbReference type="ARBA" id="ARBA00022679"/>
    </source>
</evidence>
<keyword evidence="3 8" id="KW-0418">Kinase</keyword>
<sequence>MEQAYLTQEDIVFLGTLLQQSKSKNVITAYTKILIEARKNGVKDKAQKVLCNEDLKLSHTSMSTFTLAGNSLLTEGVISIDNIPQHQQDYFRLNNDQKQAAIFGMVAMKEGMFNLQQVNQILAKWSKEYTQTQCHIAKFAVENRFIEGNVLQTLFKKAGEIEEGLGRVQFREGVLQVGASVPKNFGRYEIEQEIARGGMGIVYKAYDPSFQRTVALKVLIRGEGSSQLDVARFEREARSVYKIQHEHIIPVYDLGSENGMPYFAMKFVSGHGLDREKVPMHYRKAIKLLTPIANALHTAHQTGIIHRDIKPANIMIDNEGKPWLTDFGLAKDKEGIQELTQAGSFMGTPAYMAPEQIDHPESVDAKCDIYALGVVFYLLIVGKPPYDANTFPALLRKISEGKAKPPHLVRKEIPEEISRICMRAIAKKKKDRYSSAQRFAKDLENAAGKAKPSRASGATSRSSVPKKARKKAGRRRGQSKNTNVIITVASIFVMILFLVIFASSSSSSSEDNTYENEFEYTQENNRKKDKTPKKWENDADKNQNTNKQANTDKNKNTNKQANTDNNQNSNKQNANNNPKVLPRTKMSPAELGQKLQQVTVYVRQKNYALAEKYVDQILKDFPKNSQANYEKSVILVHKKQYSEALKHVDIALNIPSPPAGVISYKGHILKMLNRFQEAAQFYTKAINKRKCFHCYNERALIYAQHLHEYDKALADLSLIIDEKPNDRVSFTNVGRVLEQMGDPYKSITFFTNHIKKYPQSAHAHFERGWVHLSLLKNFDKALKDFEKVVKINPGYVEAQFHIGQISLRNGDHKKALKIAKEVSKKDPRFFAAHALKGDCYIIMNQKKRAIKSWKKAIGLLQFAPPPIRGQVRADLENKIRRAGK</sequence>
<dbReference type="Gene3D" id="3.30.200.20">
    <property type="entry name" value="Phosphorylase Kinase, domain 1"/>
    <property type="match status" value="1"/>
</dbReference>
<accession>A0A5S9F1H7</accession>
<feature type="transmembrane region" description="Helical" evidence="6">
    <location>
        <begin position="484"/>
        <end position="503"/>
    </location>
</feature>
<dbReference type="GO" id="GO:0004674">
    <property type="term" value="F:protein serine/threonine kinase activity"/>
    <property type="evidence" value="ECO:0007669"/>
    <property type="project" value="TreeGrafter"/>
</dbReference>
<dbReference type="SUPFAM" id="SSF48452">
    <property type="entry name" value="TPR-like"/>
    <property type="match status" value="1"/>
</dbReference>
<dbReference type="Gene3D" id="1.25.40.10">
    <property type="entry name" value="Tetratricopeptide repeat domain"/>
    <property type="match status" value="2"/>
</dbReference>
<keyword evidence="6" id="KW-0812">Transmembrane</keyword>
<keyword evidence="6" id="KW-1133">Transmembrane helix</keyword>
<dbReference type="SUPFAM" id="SSF56112">
    <property type="entry name" value="Protein kinase-like (PK-like)"/>
    <property type="match status" value="1"/>
</dbReference>
<evidence type="ECO:0000256" key="3">
    <source>
        <dbReference type="ARBA" id="ARBA00022777"/>
    </source>
</evidence>
<evidence type="ECO:0000256" key="4">
    <source>
        <dbReference type="ARBA" id="ARBA00022840"/>
    </source>
</evidence>
<dbReference type="Pfam" id="PF14559">
    <property type="entry name" value="TPR_19"/>
    <property type="match status" value="1"/>
</dbReference>
<organism evidence="8 9">
    <name type="scientific">Uabimicrobium amorphum</name>
    <dbReference type="NCBI Taxonomy" id="2596890"/>
    <lineage>
        <taxon>Bacteria</taxon>
        <taxon>Pseudomonadati</taxon>
        <taxon>Planctomycetota</taxon>
        <taxon>Candidatus Uabimicrobiia</taxon>
        <taxon>Candidatus Uabimicrobiales</taxon>
        <taxon>Candidatus Uabimicrobiaceae</taxon>
        <taxon>Candidatus Uabimicrobium</taxon>
    </lineage>
</organism>
<evidence type="ECO:0000256" key="6">
    <source>
        <dbReference type="SAM" id="Phobius"/>
    </source>
</evidence>
<keyword evidence="6" id="KW-0472">Membrane</keyword>
<name>A0A5S9F1H7_UABAM</name>
<dbReference type="CDD" id="cd14014">
    <property type="entry name" value="STKc_PknB_like"/>
    <property type="match status" value="1"/>
</dbReference>
<dbReference type="InterPro" id="IPR000719">
    <property type="entry name" value="Prot_kinase_dom"/>
</dbReference>
<evidence type="ECO:0000313" key="8">
    <source>
        <dbReference type="EMBL" id="BBM82627.1"/>
    </source>
</evidence>
<evidence type="ECO:0000256" key="5">
    <source>
        <dbReference type="SAM" id="MobiDB-lite"/>
    </source>
</evidence>
<dbReference type="PROSITE" id="PS00108">
    <property type="entry name" value="PROTEIN_KINASE_ST"/>
    <property type="match status" value="1"/>
</dbReference>
<dbReference type="PROSITE" id="PS50011">
    <property type="entry name" value="PROTEIN_KINASE_DOM"/>
    <property type="match status" value="1"/>
</dbReference>
<dbReference type="RefSeq" id="WP_151966863.1">
    <property type="nucleotide sequence ID" value="NZ_AP019860.1"/>
</dbReference>
<dbReference type="GO" id="GO:0005524">
    <property type="term" value="F:ATP binding"/>
    <property type="evidence" value="ECO:0007669"/>
    <property type="project" value="UniProtKB-KW"/>
</dbReference>
<protein>
    <submittedName>
        <fullName evidence="8">Protein kinase</fullName>
    </submittedName>
</protein>
<dbReference type="InterPro" id="IPR008271">
    <property type="entry name" value="Ser/Thr_kinase_AS"/>
</dbReference>
<evidence type="ECO:0000259" key="7">
    <source>
        <dbReference type="PROSITE" id="PS50011"/>
    </source>
</evidence>
<feature type="region of interest" description="Disordered" evidence="5">
    <location>
        <begin position="444"/>
        <end position="479"/>
    </location>
</feature>
<reference evidence="8 9" key="1">
    <citation type="submission" date="2019-08" db="EMBL/GenBank/DDBJ databases">
        <title>Complete genome sequence of Candidatus Uab amorphum.</title>
        <authorList>
            <person name="Shiratori T."/>
            <person name="Suzuki S."/>
            <person name="Kakizawa Y."/>
            <person name="Ishida K."/>
        </authorList>
    </citation>
    <scope>NUCLEOTIDE SEQUENCE [LARGE SCALE GENOMIC DNA]</scope>
    <source>
        <strain evidence="8 9">SRT547</strain>
    </source>
</reference>
<dbReference type="InterPro" id="IPR011009">
    <property type="entry name" value="Kinase-like_dom_sf"/>
</dbReference>
<feature type="compositionally biased region" description="Basic residues" evidence="5">
    <location>
        <begin position="464"/>
        <end position="478"/>
    </location>
</feature>
<keyword evidence="9" id="KW-1185">Reference proteome</keyword>